<dbReference type="Pfam" id="PF00884">
    <property type="entry name" value="Sulfatase"/>
    <property type="match status" value="1"/>
</dbReference>
<evidence type="ECO:0000256" key="4">
    <source>
        <dbReference type="ARBA" id="ARBA00022837"/>
    </source>
</evidence>
<feature type="chain" id="PRO_5036813676" evidence="6">
    <location>
        <begin position="19"/>
        <end position="478"/>
    </location>
</feature>
<proteinExistence type="inferred from homology"/>
<dbReference type="InterPro" id="IPR050738">
    <property type="entry name" value="Sulfatase"/>
</dbReference>
<sequence>MKWILAALFFGALFSAYAEKPNVIVFMADDMGYADAGFTGATDILTPNLDRLAQSGVVFKQGYANHAFCGPSRAAFLSGRYQHRFGFETNPAYDPANPLAGIDVGEKLFPARMQDAGYVTGCIGKWHLGAAEDFHPNNRGFDYFYGFLGGGHDYFKIDLSKPVKEGYLQGLVRNKRPADFEGYLTTALSRDAVRFVQDNKDNPFFLFVSYNAPHQPLQAPKEDLDRYSHIDDKKRRAYAAMIDVMDRGIGEVMQALEENGLRENTLVFFTSDNGGPQPSKTSPKGGNASKNGPFRGGKGNFYDGGVHVPFIASWPAKIKGGITYDYPVIAIDIARTAVAVAGGEALSVPAMEGVDLVPYLSGEEKGAPHEALFWRGGDGKNWSVLASNGDKYLLDPKSKQPQMYHLPDDVSERNDILAAHPERAMELFKLWEEWNEANVACRLLGYKDYHGKRSEFYESAVPERAKQSGYSPEARRNF</sequence>
<evidence type="ECO:0000256" key="2">
    <source>
        <dbReference type="ARBA" id="ARBA00022723"/>
    </source>
</evidence>
<dbReference type="Gene3D" id="3.30.1120.10">
    <property type="match status" value="1"/>
</dbReference>
<dbReference type="PANTHER" id="PTHR42693">
    <property type="entry name" value="ARYLSULFATASE FAMILY MEMBER"/>
    <property type="match status" value="1"/>
</dbReference>
<comment type="caution">
    <text evidence="8">The sequence shown here is derived from an EMBL/GenBank/DDBJ whole genome shotgun (WGS) entry which is preliminary data.</text>
</comment>
<dbReference type="SUPFAM" id="SSF53649">
    <property type="entry name" value="Alkaline phosphatase-like"/>
    <property type="match status" value="1"/>
</dbReference>
<reference evidence="8" key="1">
    <citation type="submission" date="2021-01" db="EMBL/GenBank/DDBJ databases">
        <title>Modified the classification status of verrucomicrobia.</title>
        <authorList>
            <person name="Feng X."/>
        </authorList>
    </citation>
    <scope>NUCLEOTIDE SEQUENCE</scope>
    <source>
        <strain evidence="8">KCTC 13126</strain>
    </source>
</reference>
<dbReference type="InterPro" id="IPR017850">
    <property type="entry name" value="Alkaline_phosphatase_core_sf"/>
</dbReference>
<feature type="signal peptide" evidence="6">
    <location>
        <begin position="1"/>
        <end position="18"/>
    </location>
</feature>
<keyword evidence="6" id="KW-0732">Signal</keyword>
<dbReference type="PANTHER" id="PTHR42693:SF53">
    <property type="entry name" value="ENDO-4-O-SULFATASE"/>
    <property type="match status" value="1"/>
</dbReference>
<dbReference type="InterPro" id="IPR024607">
    <property type="entry name" value="Sulfatase_CS"/>
</dbReference>
<dbReference type="RefSeq" id="WP_200355191.1">
    <property type="nucleotide sequence ID" value="NZ_JAENIL010000013.1"/>
</dbReference>
<evidence type="ECO:0000259" key="7">
    <source>
        <dbReference type="Pfam" id="PF00884"/>
    </source>
</evidence>
<dbReference type="PROSITE" id="PS00149">
    <property type="entry name" value="SULFATASE_2"/>
    <property type="match status" value="1"/>
</dbReference>
<dbReference type="GO" id="GO:0046872">
    <property type="term" value="F:metal ion binding"/>
    <property type="evidence" value="ECO:0007669"/>
    <property type="project" value="UniProtKB-KW"/>
</dbReference>
<evidence type="ECO:0000256" key="3">
    <source>
        <dbReference type="ARBA" id="ARBA00022801"/>
    </source>
</evidence>
<keyword evidence="2" id="KW-0479">Metal-binding</keyword>
<dbReference type="EMBL" id="JAENIL010000013">
    <property type="protein sequence ID" value="MBK1876975.1"/>
    <property type="molecule type" value="Genomic_DNA"/>
</dbReference>
<feature type="compositionally biased region" description="Polar residues" evidence="5">
    <location>
        <begin position="269"/>
        <end position="290"/>
    </location>
</feature>
<dbReference type="Proteomes" id="UP000617628">
    <property type="component" value="Unassembled WGS sequence"/>
</dbReference>
<evidence type="ECO:0000313" key="9">
    <source>
        <dbReference type="Proteomes" id="UP000617628"/>
    </source>
</evidence>
<evidence type="ECO:0000256" key="6">
    <source>
        <dbReference type="SAM" id="SignalP"/>
    </source>
</evidence>
<protein>
    <submittedName>
        <fullName evidence="8">Sulfatase-like hydrolase/transferase</fullName>
    </submittedName>
</protein>
<dbReference type="GO" id="GO:0004065">
    <property type="term" value="F:arylsulfatase activity"/>
    <property type="evidence" value="ECO:0007669"/>
    <property type="project" value="TreeGrafter"/>
</dbReference>
<feature type="region of interest" description="Disordered" evidence="5">
    <location>
        <begin position="269"/>
        <end position="294"/>
    </location>
</feature>
<gene>
    <name evidence="8" type="ORF">JIN87_08855</name>
</gene>
<keyword evidence="3 8" id="KW-0378">Hydrolase</keyword>
<dbReference type="InterPro" id="IPR000917">
    <property type="entry name" value="Sulfatase_N"/>
</dbReference>
<evidence type="ECO:0000256" key="1">
    <source>
        <dbReference type="ARBA" id="ARBA00008779"/>
    </source>
</evidence>
<comment type="similarity">
    <text evidence="1">Belongs to the sulfatase family.</text>
</comment>
<accession>A0A934RWV9</accession>
<feature type="domain" description="Sulfatase N-terminal" evidence="7">
    <location>
        <begin position="21"/>
        <end position="342"/>
    </location>
</feature>
<name>A0A934RWV9_9BACT</name>
<dbReference type="AlphaFoldDB" id="A0A934RWV9"/>
<keyword evidence="4" id="KW-0106">Calcium</keyword>
<evidence type="ECO:0000313" key="8">
    <source>
        <dbReference type="EMBL" id="MBK1876975.1"/>
    </source>
</evidence>
<evidence type="ECO:0000256" key="5">
    <source>
        <dbReference type="SAM" id="MobiDB-lite"/>
    </source>
</evidence>
<dbReference type="Gene3D" id="3.40.720.10">
    <property type="entry name" value="Alkaline Phosphatase, subunit A"/>
    <property type="match status" value="1"/>
</dbReference>
<organism evidence="8 9">
    <name type="scientific">Pelagicoccus mobilis</name>
    <dbReference type="NCBI Taxonomy" id="415221"/>
    <lineage>
        <taxon>Bacteria</taxon>
        <taxon>Pseudomonadati</taxon>
        <taxon>Verrucomicrobiota</taxon>
        <taxon>Opitutia</taxon>
        <taxon>Puniceicoccales</taxon>
        <taxon>Pelagicoccaceae</taxon>
        <taxon>Pelagicoccus</taxon>
    </lineage>
</organism>
<keyword evidence="9" id="KW-1185">Reference proteome</keyword>